<protein>
    <submittedName>
        <fullName evidence="4">Unannotated protein</fullName>
    </submittedName>
</protein>
<dbReference type="InterPro" id="IPR037171">
    <property type="entry name" value="NagB/RpiA_transferase-like"/>
</dbReference>
<sequence length="191" mass="21243">MTVQTEKVRIRREVRGNRQRRSADQRDEHNRAVATHLTDLITSSGAQRVLIYLATRDEPQTRDVIRDLSATGVRFFAPVCLPDGVMHWAEVDGNSAERVSEVGTPEPDVSPENLLPTVDADMVVCPAAAVDLSGTRVGWGRGYYDRLLATLSPGLPVFALVGDEDVYEHLPREKHDMPVTGVVTPKGWRRF</sequence>
<dbReference type="Pfam" id="PF01812">
    <property type="entry name" value="5-FTHF_cyc-lig"/>
    <property type="match status" value="1"/>
</dbReference>
<evidence type="ECO:0000256" key="2">
    <source>
        <dbReference type="ARBA" id="ARBA00022741"/>
    </source>
</evidence>
<accession>A0A6J7G0B5</accession>
<dbReference type="GO" id="GO:0005524">
    <property type="term" value="F:ATP binding"/>
    <property type="evidence" value="ECO:0007669"/>
    <property type="project" value="UniProtKB-KW"/>
</dbReference>
<gene>
    <name evidence="4" type="ORF">UFOPK3516_00753</name>
</gene>
<dbReference type="GO" id="GO:0030272">
    <property type="term" value="F:5-formyltetrahydrofolate cyclo-ligase activity"/>
    <property type="evidence" value="ECO:0007669"/>
    <property type="project" value="TreeGrafter"/>
</dbReference>
<dbReference type="EMBL" id="CAFBMB010000044">
    <property type="protein sequence ID" value="CAB4897229.1"/>
    <property type="molecule type" value="Genomic_DNA"/>
</dbReference>
<dbReference type="InterPro" id="IPR002698">
    <property type="entry name" value="FTHF_cligase"/>
</dbReference>
<keyword evidence="3" id="KW-0067">ATP-binding</keyword>
<name>A0A6J7G0B5_9ZZZZ</name>
<dbReference type="NCBIfam" id="TIGR02727">
    <property type="entry name" value="MTHFS_bact"/>
    <property type="match status" value="1"/>
</dbReference>
<dbReference type="GO" id="GO:0009396">
    <property type="term" value="P:folic acid-containing compound biosynthetic process"/>
    <property type="evidence" value="ECO:0007669"/>
    <property type="project" value="TreeGrafter"/>
</dbReference>
<evidence type="ECO:0000256" key="1">
    <source>
        <dbReference type="ARBA" id="ARBA00010638"/>
    </source>
</evidence>
<dbReference type="InterPro" id="IPR024185">
    <property type="entry name" value="FTHF_cligase-like_sf"/>
</dbReference>
<dbReference type="Gene3D" id="3.40.50.10420">
    <property type="entry name" value="NagB/RpiA/CoA transferase-like"/>
    <property type="match status" value="1"/>
</dbReference>
<dbReference type="GO" id="GO:0035999">
    <property type="term" value="P:tetrahydrofolate interconversion"/>
    <property type="evidence" value="ECO:0007669"/>
    <property type="project" value="TreeGrafter"/>
</dbReference>
<dbReference type="PANTHER" id="PTHR23407:SF1">
    <property type="entry name" value="5-FORMYLTETRAHYDROFOLATE CYCLO-LIGASE"/>
    <property type="match status" value="1"/>
</dbReference>
<dbReference type="PIRSF" id="PIRSF006806">
    <property type="entry name" value="FTHF_cligase"/>
    <property type="match status" value="1"/>
</dbReference>
<keyword evidence="2" id="KW-0547">Nucleotide-binding</keyword>
<reference evidence="4" key="1">
    <citation type="submission" date="2020-05" db="EMBL/GenBank/DDBJ databases">
        <authorList>
            <person name="Chiriac C."/>
            <person name="Salcher M."/>
            <person name="Ghai R."/>
            <person name="Kavagutti S V."/>
        </authorList>
    </citation>
    <scope>NUCLEOTIDE SEQUENCE</scope>
</reference>
<proteinExistence type="inferred from homology"/>
<dbReference type="AlphaFoldDB" id="A0A6J7G0B5"/>
<dbReference type="PANTHER" id="PTHR23407">
    <property type="entry name" value="ATPASE INHIBITOR/5-FORMYLTETRAHYDROFOLATE CYCLO-LIGASE"/>
    <property type="match status" value="1"/>
</dbReference>
<evidence type="ECO:0000256" key="3">
    <source>
        <dbReference type="ARBA" id="ARBA00022840"/>
    </source>
</evidence>
<evidence type="ECO:0000313" key="4">
    <source>
        <dbReference type="EMBL" id="CAB4897229.1"/>
    </source>
</evidence>
<dbReference type="SUPFAM" id="SSF100950">
    <property type="entry name" value="NagB/RpiA/CoA transferase-like"/>
    <property type="match status" value="1"/>
</dbReference>
<organism evidence="4">
    <name type="scientific">freshwater metagenome</name>
    <dbReference type="NCBI Taxonomy" id="449393"/>
    <lineage>
        <taxon>unclassified sequences</taxon>
        <taxon>metagenomes</taxon>
        <taxon>ecological metagenomes</taxon>
    </lineage>
</organism>
<comment type="similarity">
    <text evidence="1">Belongs to the 5-formyltetrahydrofolate cyclo-ligase family.</text>
</comment>